<organism evidence="3 4">
    <name type="scientific">Alloalcanivorax profundimaris</name>
    <dbReference type="NCBI Taxonomy" id="2735259"/>
    <lineage>
        <taxon>Bacteria</taxon>
        <taxon>Pseudomonadati</taxon>
        <taxon>Pseudomonadota</taxon>
        <taxon>Gammaproteobacteria</taxon>
        <taxon>Oceanospirillales</taxon>
        <taxon>Alcanivoracaceae</taxon>
        <taxon>Alloalcanivorax</taxon>
    </lineage>
</organism>
<keyword evidence="4" id="KW-1185">Reference proteome</keyword>
<gene>
    <name evidence="3" type="ORF">Y5W_02712</name>
</gene>
<dbReference type="Gene3D" id="3.40.50.1820">
    <property type="entry name" value="alpha/beta hydrolase"/>
    <property type="match status" value="1"/>
</dbReference>
<dbReference type="InterPro" id="IPR002925">
    <property type="entry name" value="Dienelactn_hydro"/>
</dbReference>
<protein>
    <submittedName>
        <fullName evidence="3">Dienelactone hydrolase family protein</fullName>
    </submittedName>
</protein>
<dbReference type="SUPFAM" id="SSF53474">
    <property type="entry name" value="alpha/beta-Hydrolases"/>
    <property type="match status" value="1"/>
</dbReference>
<dbReference type="InterPro" id="IPR050261">
    <property type="entry name" value="FrsA_esterase"/>
</dbReference>
<evidence type="ECO:0000256" key="1">
    <source>
        <dbReference type="SAM" id="SignalP"/>
    </source>
</evidence>
<evidence type="ECO:0000259" key="2">
    <source>
        <dbReference type="Pfam" id="PF01738"/>
    </source>
</evidence>
<evidence type="ECO:0000313" key="3">
    <source>
        <dbReference type="EMBL" id="MBF5057418.1"/>
    </source>
</evidence>
<dbReference type="InterPro" id="IPR029058">
    <property type="entry name" value="AB_hydrolase_fold"/>
</dbReference>
<feature type="signal peptide" evidence="1">
    <location>
        <begin position="1"/>
        <end position="25"/>
    </location>
</feature>
<keyword evidence="1" id="KW-0732">Signal</keyword>
<name>A0ABS0ATG9_9GAMM</name>
<dbReference type="Pfam" id="PF01738">
    <property type="entry name" value="DLH"/>
    <property type="match status" value="1"/>
</dbReference>
<comment type="caution">
    <text evidence="3">The sequence shown here is derived from an EMBL/GenBank/DDBJ whole genome shotgun (WGS) entry which is preliminary data.</text>
</comment>
<proteinExistence type="predicted"/>
<feature type="chain" id="PRO_5047406693" evidence="1">
    <location>
        <begin position="26"/>
        <end position="263"/>
    </location>
</feature>
<dbReference type="PANTHER" id="PTHR22946:SF0">
    <property type="entry name" value="DIENELACTONE HYDROLASE DOMAIN-CONTAINING PROTEIN"/>
    <property type="match status" value="1"/>
</dbReference>
<sequence>MKKEPLMKRLSALICSLLWAGVAAAEVVEEPVTLPGGVGNGVLYMDDDLDRTTAGVIVVHEWWGLNDYARNRARLLADEGYVALAVNLYDEGKVATHPKDAKAFMQQALANPEKTTARFNAAKKILRDQQYVDDARLFAVGYCFGGGVVLEQARRGNDLAGVASFHGTLGTDQRAGAGDVQARVLVATGQADPMVPADQVTALVEEMTGAGVDFQLLSFPGVKHGFTNPRADQMGQRFELPLAYDRQADEISWEALMDFIERP</sequence>
<keyword evidence="3" id="KW-0378">Hydrolase</keyword>
<feature type="domain" description="Dienelactone hydrolase" evidence="2">
    <location>
        <begin position="52"/>
        <end position="261"/>
    </location>
</feature>
<evidence type="ECO:0000313" key="4">
    <source>
        <dbReference type="Proteomes" id="UP000662703"/>
    </source>
</evidence>
<reference evidence="3 4" key="1">
    <citation type="submission" date="2012-09" db="EMBL/GenBank/DDBJ databases">
        <title>Genome Sequence of alkane-degrading Bacterium Alcanivorax sp. 521-1.</title>
        <authorList>
            <person name="Lai Q."/>
            <person name="Shao Z."/>
        </authorList>
    </citation>
    <scope>NUCLEOTIDE SEQUENCE [LARGE SCALE GENOMIC DNA]</scope>
    <source>
        <strain evidence="3 4">521-1</strain>
    </source>
</reference>
<dbReference type="PANTHER" id="PTHR22946">
    <property type="entry name" value="DIENELACTONE HYDROLASE DOMAIN-CONTAINING PROTEIN-RELATED"/>
    <property type="match status" value="1"/>
</dbReference>
<dbReference type="Proteomes" id="UP000662703">
    <property type="component" value="Unassembled WGS sequence"/>
</dbReference>
<dbReference type="GO" id="GO:0016787">
    <property type="term" value="F:hydrolase activity"/>
    <property type="evidence" value="ECO:0007669"/>
    <property type="project" value="UniProtKB-KW"/>
</dbReference>
<dbReference type="EMBL" id="ARXX01000045">
    <property type="protein sequence ID" value="MBF5057418.1"/>
    <property type="molecule type" value="Genomic_DNA"/>
</dbReference>
<accession>A0ABS0ATG9</accession>